<gene>
    <name evidence="1" type="ORF">H2198_007459</name>
</gene>
<reference evidence="1" key="1">
    <citation type="submission" date="2022-10" db="EMBL/GenBank/DDBJ databases">
        <title>Culturing micro-colonial fungi from biological soil crusts in the Mojave desert and describing Neophaeococcomyces mojavensis, and introducing the new genera and species Taxawa tesnikishii.</title>
        <authorList>
            <person name="Kurbessoian T."/>
            <person name="Stajich J.E."/>
        </authorList>
    </citation>
    <scope>NUCLEOTIDE SEQUENCE</scope>
    <source>
        <strain evidence="1">JES_112</strain>
    </source>
</reference>
<accession>A0ACC3A0H7</accession>
<dbReference type="EMBL" id="JAPDRQ010000157">
    <property type="protein sequence ID" value="KAJ9653370.1"/>
    <property type="molecule type" value="Genomic_DNA"/>
</dbReference>
<name>A0ACC3A0H7_9EURO</name>
<proteinExistence type="predicted"/>
<comment type="caution">
    <text evidence="1">The sequence shown here is derived from an EMBL/GenBank/DDBJ whole genome shotgun (WGS) entry which is preliminary data.</text>
</comment>
<sequence length="442" mass="49195">MNTHSPHVQPPSQSGRIQPTATYQQRQHPPQKYHPTSLHPSLVDKLDPSFVKLHNEYLAASPPPSTDINVVRSNYSVLYSYATAPPTGVGGIGETTVPGWAKYPGEISVRVYVPPGEEPGKRKVWPVHFNFHGGGWACGDLETSAHICHHICASVPCCVIDVAYRLIPEYPFPIGIYDSLSAIGHILVNHRTFSIDPHNITLGGESSGGTIALVLNHIFRDAGEEWSRRLKGVVVGTPSICDLRRISTPQESPFESMRESEIMPLLDWRKLKWFDTFKWMSLTSQPPGCLAPPPLPLLDDIRVKRRENVPRPSHKQMMADMSWYANLLTAPNHKGLAPLTYIATAEFDPLRDEGEAYAQKLREKGNNVVSKRFEGVPHPFVHMDGVLRQGREYVGEVISNVRTCLYPHGYSKVGDTEKGKKGEKQSENAEENGGDTDMNDSE</sequence>
<organism evidence="1 2">
    <name type="scientific">Neophaeococcomyces mojaviensis</name>
    <dbReference type="NCBI Taxonomy" id="3383035"/>
    <lineage>
        <taxon>Eukaryota</taxon>
        <taxon>Fungi</taxon>
        <taxon>Dikarya</taxon>
        <taxon>Ascomycota</taxon>
        <taxon>Pezizomycotina</taxon>
        <taxon>Eurotiomycetes</taxon>
        <taxon>Chaetothyriomycetidae</taxon>
        <taxon>Chaetothyriales</taxon>
        <taxon>Chaetothyriales incertae sedis</taxon>
        <taxon>Neophaeococcomyces</taxon>
    </lineage>
</organism>
<evidence type="ECO:0000313" key="1">
    <source>
        <dbReference type="EMBL" id="KAJ9653370.1"/>
    </source>
</evidence>
<keyword evidence="2" id="KW-1185">Reference proteome</keyword>
<dbReference type="Proteomes" id="UP001172386">
    <property type="component" value="Unassembled WGS sequence"/>
</dbReference>
<evidence type="ECO:0000313" key="2">
    <source>
        <dbReference type="Proteomes" id="UP001172386"/>
    </source>
</evidence>
<protein>
    <submittedName>
        <fullName evidence="1">Uncharacterized protein</fullName>
    </submittedName>
</protein>